<protein>
    <recommendedName>
        <fullName evidence="4">SMB domain-containing protein</fullName>
    </recommendedName>
</protein>
<evidence type="ECO:0000313" key="6">
    <source>
        <dbReference type="Proteomes" id="UP001347796"/>
    </source>
</evidence>
<feature type="domain" description="SMB" evidence="4">
    <location>
        <begin position="226"/>
        <end position="266"/>
    </location>
</feature>
<dbReference type="Gene3D" id="4.10.410.20">
    <property type="match status" value="1"/>
</dbReference>
<feature type="region of interest" description="Disordered" evidence="2">
    <location>
        <begin position="62"/>
        <end position="104"/>
    </location>
</feature>
<evidence type="ECO:0000256" key="3">
    <source>
        <dbReference type="SAM" id="SignalP"/>
    </source>
</evidence>
<comment type="caution">
    <text evidence="5">The sequence shown here is derived from an EMBL/GenBank/DDBJ whole genome shotgun (WGS) entry which is preliminary data.</text>
</comment>
<dbReference type="PROSITE" id="PS00524">
    <property type="entry name" value="SMB_1"/>
    <property type="match status" value="1"/>
</dbReference>
<name>A0AAN8JG63_PATCE</name>
<dbReference type="AlphaFoldDB" id="A0AAN8JG63"/>
<dbReference type="InterPro" id="IPR001212">
    <property type="entry name" value="Somatomedin_B_dom"/>
</dbReference>
<dbReference type="SUPFAM" id="SSF90188">
    <property type="entry name" value="Somatomedin B domain"/>
    <property type="match status" value="1"/>
</dbReference>
<keyword evidence="6" id="KW-1185">Reference proteome</keyword>
<dbReference type="PROSITE" id="PS50958">
    <property type="entry name" value="SMB_2"/>
    <property type="match status" value="1"/>
</dbReference>
<evidence type="ECO:0000313" key="5">
    <source>
        <dbReference type="EMBL" id="KAK6174875.1"/>
    </source>
</evidence>
<dbReference type="SMART" id="SM00201">
    <property type="entry name" value="SO"/>
    <property type="match status" value="1"/>
</dbReference>
<reference evidence="5 6" key="1">
    <citation type="submission" date="2024-01" db="EMBL/GenBank/DDBJ databases">
        <title>The genome of the rayed Mediterranean limpet Patella caerulea (Linnaeus, 1758).</title>
        <authorList>
            <person name="Anh-Thu Weber A."/>
            <person name="Halstead-Nussloch G."/>
        </authorList>
    </citation>
    <scope>NUCLEOTIDE SEQUENCE [LARGE SCALE GENOMIC DNA]</scope>
    <source>
        <strain evidence="5">AATW-2023a</strain>
        <tissue evidence="5">Whole specimen</tissue>
    </source>
</reference>
<dbReference type="EMBL" id="JAZGQO010000010">
    <property type="protein sequence ID" value="KAK6174875.1"/>
    <property type="molecule type" value="Genomic_DNA"/>
</dbReference>
<feature type="signal peptide" evidence="3">
    <location>
        <begin position="1"/>
        <end position="22"/>
    </location>
</feature>
<keyword evidence="3" id="KW-0732">Signal</keyword>
<feature type="compositionally biased region" description="Basic and acidic residues" evidence="2">
    <location>
        <begin position="81"/>
        <end position="98"/>
    </location>
</feature>
<evidence type="ECO:0000256" key="1">
    <source>
        <dbReference type="ARBA" id="ARBA00023157"/>
    </source>
</evidence>
<sequence>MGKIYLFFTFALLLYLIGKTVTDERTVHQHTAYSDSDSVTPLATEVNRDTVTTSVIDGKRDTVASSATDSDRDTVTTSATDSDRETETTPTTDADRDAVTTSSSTTNVYSDTITVSATRVDRETVITAAKDMYLDDARGPSSNISTTEITRDTTVTRFATDTASISDIDVAKNDLDFTTPTLENNDDRLLIRSVESHTDAVTRPAIVKTSTVAQSLNSTSNCSNVVKASCRQKCGMYRSLPCSCDQFCLIYKNCCPDYEMVCVQDAEILREYYSDLLDVDITCLESPTMDTHLGLQVISGCPVQVSGESKGLCNPANIKPVTLYNTNLHFINIQCLICNGFNPSHITQWNLQIVPHAIELDLITGGFEKLIQSGQFSLYPLPKSGIDLTYCCNKVIDHCEVPSTMEDKCSRSHSFYLKYGPARTTCLKNHFCAECNKNLYPDVCQWNEMDFAAMKMIPRMAFSIETGNKDRVSVKSYGTRNQMFWSSAECKSPINGEFGVDITDCTLQECRQNIQLTDGKCLLNNKMFCFVIIANLSLIDQDINIDKLSGLLSQQAILSLSQMNFTLGSFNTTFYKRTQLLYYEWKFTNEATGLKVSQFNNIYLPSLEIRLLKNGISGNISVCTALSSNACSDTNTNQCRVYHNLELSPHHSTNQGSRELISNYVLAIVILMKFMAAIIGL</sequence>
<organism evidence="5 6">
    <name type="scientific">Patella caerulea</name>
    <name type="common">Rayed Mediterranean limpet</name>
    <dbReference type="NCBI Taxonomy" id="87958"/>
    <lineage>
        <taxon>Eukaryota</taxon>
        <taxon>Metazoa</taxon>
        <taxon>Spiralia</taxon>
        <taxon>Lophotrochozoa</taxon>
        <taxon>Mollusca</taxon>
        <taxon>Gastropoda</taxon>
        <taxon>Patellogastropoda</taxon>
        <taxon>Patelloidea</taxon>
        <taxon>Patellidae</taxon>
        <taxon>Patella</taxon>
    </lineage>
</organism>
<evidence type="ECO:0000256" key="2">
    <source>
        <dbReference type="SAM" id="MobiDB-lite"/>
    </source>
</evidence>
<dbReference type="Proteomes" id="UP001347796">
    <property type="component" value="Unassembled WGS sequence"/>
</dbReference>
<gene>
    <name evidence="5" type="ORF">SNE40_013440</name>
</gene>
<keyword evidence="1" id="KW-1015">Disulfide bond</keyword>
<accession>A0AAN8JG63</accession>
<dbReference type="InterPro" id="IPR036024">
    <property type="entry name" value="Somatomedin_B-like_dom_sf"/>
</dbReference>
<dbReference type="Pfam" id="PF01033">
    <property type="entry name" value="Somatomedin_B"/>
    <property type="match status" value="1"/>
</dbReference>
<proteinExistence type="predicted"/>
<evidence type="ECO:0000259" key="4">
    <source>
        <dbReference type="PROSITE" id="PS50958"/>
    </source>
</evidence>
<feature type="chain" id="PRO_5043006634" description="SMB domain-containing protein" evidence="3">
    <location>
        <begin position="23"/>
        <end position="681"/>
    </location>
</feature>